<reference evidence="9 10" key="1">
    <citation type="submission" date="2018-03" db="EMBL/GenBank/DDBJ databases">
        <title>Genomic Encyclopedia of Archaeal and Bacterial Type Strains, Phase II (KMG-II): from individual species to whole genera.</title>
        <authorList>
            <person name="Goeker M."/>
        </authorList>
    </citation>
    <scope>NUCLEOTIDE SEQUENCE [LARGE SCALE GENOMIC DNA]</scope>
    <source>
        <strain evidence="9 10">DSM 27929</strain>
    </source>
</reference>
<keyword evidence="10" id="KW-1185">Reference proteome</keyword>
<comment type="similarity">
    <text evidence="2">Belongs to the glycosyl hydrolase 20 family.</text>
</comment>
<sequence length="533" mass="59993">MKLKNLIGKTFVLLISGALLFSCDSGKNVKMSQSSIIPIPVSLTDAQGSFTINSETKLSFQPELANEAQLLIQRLKTLTSLDLEIEEGAIDNVIDLSLNPNASLPDEGYILEIGKEKITVTGKTASGIFWGTQTLLQLIPNVERTDFGPNPQFKISSGSVEDYPEYEYRGMMMDVARHFFPVAEIKHLIDQISQYKINHLHLHLSDDQGWRIEIKSWPKLTEIGGSTQVGGESGGYYTQEDYKEIVRYAQERHITIVPEIDMPGHTNSALAAYGELNPGIKVPEKGAVVTEQTRMGVAGQPTPLYTGTEVGFSTLDTDNPVTYQFIEDVIREISEITPGPYFHIGGDESHVTEMEDYIPFIERAQDLVTKYGKRTLGWDEVAHAQLLPTSVAQYWAKSENAVMAIEQGAKVLISPATKVYLDMKYDSTTHIGLSWAAYIELDEAYNWDPTTLDEKIKREHVIGVEAPLWTETVTNRSEIEYLTFPRLAAIAEVAWSPKEKRDWESFSRRVKFHGKRWETEGINFYKSPKVDWE</sequence>
<accession>A0A2T0WVR0</accession>
<dbReference type="Pfam" id="PF00728">
    <property type="entry name" value="Glyco_hydro_20"/>
    <property type="match status" value="1"/>
</dbReference>
<dbReference type="OrthoDB" id="9763537at2"/>
<evidence type="ECO:0000259" key="8">
    <source>
        <dbReference type="Pfam" id="PF02838"/>
    </source>
</evidence>
<dbReference type="InterPro" id="IPR025705">
    <property type="entry name" value="Beta_hexosaminidase_sua/sub"/>
</dbReference>
<dbReference type="GO" id="GO:0030203">
    <property type="term" value="P:glycosaminoglycan metabolic process"/>
    <property type="evidence" value="ECO:0007669"/>
    <property type="project" value="TreeGrafter"/>
</dbReference>
<dbReference type="CDD" id="cd06568">
    <property type="entry name" value="GH20_SpHex_like"/>
    <property type="match status" value="1"/>
</dbReference>
<dbReference type="PANTHER" id="PTHR22600">
    <property type="entry name" value="BETA-HEXOSAMINIDASE"/>
    <property type="match status" value="1"/>
</dbReference>
<dbReference type="InterPro" id="IPR017853">
    <property type="entry name" value="GH"/>
</dbReference>
<evidence type="ECO:0000313" key="9">
    <source>
        <dbReference type="EMBL" id="PRY90770.1"/>
    </source>
</evidence>
<proteinExistence type="inferred from homology"/>
<comment type="caution">
    <text evidence="9">The sequence shown here is derived from an EMBL/GenBank/DDBJ whole genome shotgun (WGS) entry which is preliminary data.</text>
</comment>
<protein>
    <recommendedName>
        <fullName evidence="3">beta-N-acetylhexosaminidase</fullName>
        <ecNumber evidence="3">3.2.1.52</ecNumber>
    </recommendedName>
</protein>
<evidence type="ECO:0000259" key="7">
    <source>
        <dbReference type="Pfam" id="PF00728"/>
    </source>
</evidence>
<evidence type="ECO:0000313" key="10">
    <source>
        <dbReference type="Proteomes" id="UP000238157"/>
    </source>
</evidence>
<gene>
    <name evidence="9" type="ORF">CLW00_101436</name>
</gene>
<feature type="domain" description="Glycoside hydrolase family 20 catalytic" evidence="7">
    <location>
        <begin position="166"/>
        <end position="352"/>
    </location>
</feature>
<dbReference type="PRINTS" id="PR00738">
    <property type="entry name" value="GLHYDRLASE20"/>
</dbReference>
<dbReference type="GO" id="GO:0005975">
    <property type="term" value="P:carbohydrate metabolic process"/>
    <property type="evidence" value="ECO:0007669"/>
    <property type="project" value="InterPro"/>
</dbReference>
<feature type="active site" description="Proton donor" evidence="6">
    <location>
        <position position="348"/>
    </location>
</feature>
<evidence type="ECO:0000256" key="1">
    <source>
        <dbReference type="ARBA" id="ARBA00001231"/>
    </source>
</evidence>
<dbReference type="SUPFAM" id="SSF55545">
    <property type="entry name" value="beta-N-acetylhexosaminidase-like domain"/>
    <property type="match status" value="1"/>
</dbReference>
<dbReference type="Proteomes" id="UP000238157">
    <property type="component" value="Unassembled WGS sequence"/>
</dbReference>
<name>A0A2T0WVR0_9BACT</name>
<evidence type="ECO:0000256" key="6">
    <source>
        <dbReference type="PIRSR" id="PIRSR625705-1"/>
    </source>
</evidence>
<organism evidence="9 10">
    <name type="scientific">Mongoliibacter ruber</name>
    <dbReference type="NCBI Taxonomy" id="1750599"/>
    <lineage>
        <taxon>Bacteria</taxon>
        <taxon>Pseudomonadati</taxon>
        <taxon>Bacteroidota</taxon>
        <taxon>Cytophagia</taxon>
        <taxon>Cytophagales</taxon>
        <taxon>Cyclobacteriaceae</taxon>
        <taxon>Mongoliibacter</taxon>
    </lineage>
</organism>
<keyword evidence="5" id="KW-0326">Glycosidase</keyword>
<comment type="catalytic activity">
    <reaction evidence="1">
        <text>Hydrolysis of terminal non-reducing N-acetyl-D-hexosamine residues in N-acetyl-beta-D-hexosaminides.</text>
        <dbReference type="EC" id="3.2.1.52"/>
    </reaction>
</comment>
<dbReference type="EMBL" id="PVTR01000001">
    <property type="protein sequence ID" value="PRY90770.1"/>
    <property type="molecule type" value="Genomic_DNA"/>
</dbReference>
<dbReference type="InterPro" id="IPR015883">
    <property type="entry name" value="Glyco_hydro_20_cat"/>
</dbReference>
<dbReference type="Gene3D" id="3.20.20.80">
    <property type="entry name" value="Glycosidases"/>
    <property type="match status" value="1"/>
</dbReference>
<dbReference type="InterPro" id="IPR015882">
    <property type="entry name" value="HEX_bac_N"/>
</dbReference>
<evidence type="ECO:0000256" key="4">
    <source>
        <dbReference type="ARBA" id="ARBA00022801"/>
    </source>
</evidence>
<dbReference type="Pfam" id="PF02838">
    <property type="entry name" value="Glyco_hydro_20b"/>
    <property type="match status" value="1"/>
</dbReference>
<dbReference type="InterPro" id="IPR029018">
    <property type="entry name" value="Hex-like_dom2"/>
</dbReference>
<evidence type="ECO:0000256" key="2">
    <source>
        <dbReference type="ARBA" id="ARBA00006285"/>
    </source>
</evidence>
<dbReference type="GO" id="GO:0004563">
    <property type="term" value="F:beta-N-acetylhexosaminidase activity"/>
    <property type="evidence" value="ECO:0007669"/>
    <property type="project" value="UniProtKB-EC"/>
</dbReference>
<keyword evidence="4" id="KW-0378">Hydrolase</keyword>
<evidence type="ECO:0000256" key="3">
    <source>
        <dbReference type="ARBA" id="ARBA00012663"/>
    </source>
</evidence>
<dbReference type="Gene3D" id="3.30.379.10">
    <property type="entry name" value="Chitobiase/beta-hexosaminidase domain 2-like"/>
    <property type="match status" value="1"/>
</dbReference>
<dbReference type="PANTHER" id="PTHR22600:SF57">
    <property type="entry name" value="BETA-N-ACETYLHEXOSAMINIDASE"/>
    <property type="match status" value="1"/>
</dbReference>
<dbReference type="PROSITE" id="PS51257">
    <property type="entry name" value="PROKAR_LIPOPROTEIN"/>
    <property type="match status" value="1"/>
</dbReference>
<dbReference type="GO" id="GO:0016020">
    <property type="term" value="C:membrane"/>
    <property type="evidence" value="ECO:0007669"/>
    <property type="project" value="TreeGrafter"/>
</dbReference>
<dbReference type="EC" id="3.2.1.52" evidence="3"/>
<evidence type="ECO:0000256" key="5">
    <source>
        <dbReference type="ARBA" id="ARBA00023295"/>
    </source>
</evidence>
<dbReference type="AlphaFoldDB" id="A0A2T0WVR0"/>
<dbReference type="RefSeq" id="WP_106131987.1">
    <property type="nucleotide sequence ID" value="NZ_PVTR01000001.1"/>
</dbReference>
<dbReference type="SUPFAM" id="SSF51445">
    <property type="entry name" value="(Trans)glycosidases"/>
    <property type="match status" value="1"/>
</dbReference>
<feature type="domain" description="Beta-hexosaminidase bacterial type N-terminal" evidence="8">
    <location>
        <begin position="34"/>
        <end position="163"/>
    </location>
</feature>